<organism evidence="2 3">
    <name type="scientific">Candidatus Curtissbacteria bacterium RBG_13_40_7</name>
    <dbReference type="NCBI Taxonomy" id="1797706"/>
    <lineage>
        <taxon>Bacteria</taxon>
        <taxon>Candidatus Curtissiibacteriota</taxon>
    </lineage>
</organism>
<dbReference type="AlphaFoldDB" id="A0A1F5FUW9"/>
<dbReference type="InterPro" id="IPR036397">
    <property type="entry name" value="RNaseH_sf"/>
</dbReference>
<dbReference type="EMBL" id="MFAU01000048">
    <property type="protein sequence ID" value="OGD83411.1"/>
    <property type="molecule type" value="Genomic_DNA"/>
</dbReference>
<dbReference type="SUPFAM" id="SSF53098">
    <property type="entry name" value="Ribonuclease H-like"/>
    <property type="match status" value="1"/>
</dbReference>
<dbReference type="InterPro" id="IPR019288">
    <property type="entry name" value="3'-5'_exonuclease_PolB-like"/>
</dbReference>
<dbReference type="GO" id="GO:0003676">
    <property type="term" value="F:nucleic acid binding"/>
    <property type="evidence" value="ECO:0007669"/>
    <property type="project" value="InterPro"/>
</dbReference>
<dbReference type="Pfam" id="PF10108">
    <property type="entry name" value="DNA_pol_B_exo2"/>
    <property type="match status" value="1"/>
</dbReference>
<accession>A0A1F5FUW9</accession>
<evidence type="ECO:0000313" key="2">
    <source>
        <dbReference type="EMBL" id="OGD83411.1"/>
    </source>
</evidence>
<comment type="caution">
    <text evidence="2">The sequence shown here is derived from an EMBL/GenBank/DDBJ whole genome shotgun (WGS) entry which is preliminary data.</text>
</comment>
<name>A0A1F5FUW9_9BACT</name>
<dbReference type="Gene3D" id="3.30.420.10">
    <property type="entry name" value="Ribonuclease H-like superfamily/Ribonuclease H"/>
    <property type="match status" value="1"/>
</dbReference>
<protein>
    <recommendedName>
        <fullName evidence="1">Predicted 3'-5' exonuclease PolB-like domain-containing protein</fullName>
    </recommendedName>
</protein>
<dbReference type="InterPro" id="IPR012337">
    <property type="entry name" value="RNaseH-like_sf"/>
</dbReference>
<proteinExistence type="predicted"/>
<reference evidence="2 3" key="1">
    <citation type="journal article" date="2016" name="Nat. Commun.">
        <title>Thousands of microbial genomes shed light on interconnected biogeochemical processes in an aquifer system.</title>
        <authorList>
            <person name="Anantharaman K."/>
            <person name="Brown C.T."/>
            <person name="Hug L.A."/>
            <person name="Sharon I."/>
            <person name="Castelle C.J."/>
            <person name="Probst A.J."/>
            <person name="Thomas B.C."/>
            <person name="Singh A."/>
            <person name="Wilkins M.J."/>
            <person name="Karaoz U."/>
            <person name="Brodie E.L."/>
            <person name="Williams K.H."/>
            <person name="Hubbard S.S."/>
            <person name="Banfield J.F."/>
        </authorList>
    </citation>
    <scope>NUCLEOTIDE SEQUENCE [LARGE SCALE GENOMIC DNA]</scope>
</reference>
<gene>
    <name evidence="2" type="ORF">A2165_02370</name>
</gene>
<evidence type="ECO:0000313" key="3">
    <source>
        <dbReference type="Proteomes" id="UP000179252"/>
    </source>
</evidence>
<dbReference type="Proteomes" id="UP000179252">
    <property type="component" value="Unassembled WGS sequence"/>
</dbReference>
<evidence type="ECO:0000259" key="1">
    <source>
        <dbReference type="Pfam" id="PF10108"/>
    </source>
</evidence>
<sequence length="200" mass="23604">MKLFFDLETIPAPEKLREVVVESERKKKRNQEIANDDESLYRSSAISGDFGQIFCIGYAIDDNPTEIISGSEVQILTKWWQIAKDAHVFIGHNIIDFDLPFLYKRSIIHKIKPSQQLPVKRFSIENIFDTSKEWSRWDNYSQTSLHNLSIALGLPTSKDKMDGSMVYDFYLKKHYQDIYTYCKKDVELTRQVYKRMLFRD</sequence>
<feature type="domain" description="Predicted 3'-5' exonuclease PolB-like" evidence="1">
    <location>
        <begin position="71"/>
        <end position="196"/>
    </location>
</feature>